<evidence type="ECO:0000313" key="7">
    <source>
        <dbReference type="EMBL" id="GBG84941.1"/>
    </source>
</evidence>
<dbReference type="AlphaFoldDB" id="A0A388LRP8"/>
<feature type="region of interest" description="Disordered" evidence="5">
    <location>
        <begin position="975"/>
        <end position="1125"/>
    </location>
</feature>
<keyword evidence="8" id="KW-1185">Reference proteome</keyword>
<comment type="similarity">
    <text evidence="4">Belongs to the EXORDIUM family.</text>
</comment>
<feature type="compositionally biased region" description="Basic and acidic residues" evidence="5">
    <location>
        <begin position="669"/>
        <end position="678"/>
    </location>
</feature>
<dbReference type="PANTHER" id="PTHR31279">
    <property type="entry name" value="PROTEIN EXORDIUM-LIKE 5"/>
    <property type="match status" value="1"/>
</dbReference>
<reference evidence="7 8" key="1">
    <citation type="journal article" date="2018" name="Cell">
        <title>The Chara Genome: Secondary Complexity and Implications for Plant Terrestrialization.</title>
        <authorList>
            <person name="Nishiyama T."/>
            <person name="Sakayama H."/>
            <person name="Vries J.D."/>
            <person name="Buschmann H."/>
            <person name="Saint-Marcoux D."/>
            <person name="Ullrich K.K."/>
            <person name="Haas F.B."/>
            <person name="Vanderstraeten L."/>
            <person name="Becker D."/>
            <person name="Lang D."/>
            <person name="Vosolsobe S."/>
            <person name="Rombauts S."/>
            <person name="Wilhelmsson P.K.I."/>
            <person name="Janitza P."/>
            <person name="Kern R."/>
            <person name="Heyl A."/>
            <person name="Rumpler F."/>
            <person name="Villalobos L.I.A.C."/>
            <person name="Clay J.M."/>
            <person name="Skokan R."/>
            <person name="Toyoda A."/>
            <person name="Suzuki Y."/>
            <person name="Kagoshima H."/>
            <person name="Schijlen E."/>
            <person name="Tajeshwar N."/>
            <person name="Catarino B."/>
            <person name="Hetherington A.J."/>
            <person name="Saltykova A."/>
            <person name="Bonnot C."/>
            <person name="Breuninger H."/>
            <person name="Symeonidi A."/>
            <person name="Radhakrishnan G.V."/>
            <person name="Van Nieuwerburgh F."/>
            <person name="Deforce D."/>
            <person name="Chang C."/>
            <person name="Karol K.G."/>
            <person name="Hedrich R."/>
            <person name="Ulvskov P."/>
            <person name="Glockner G."/>
            <person name="Delwiche C.F."/>
            <person name="Petrasek J."/>
            <person name="Van de Peer Y."/>
            <person name="Friml J."/>
            <person name="Beilby M."/>
            <person name="Dolan L."/>
            <person name="Kohara Y."/>
            <person name="Sugano S."/>
            <person name="Fujiyama A."/>
            <person name="Delaux P.-M."/>
            <person name="Quint M."/>
            <person name="TheiBen G."/>
            <person name="Hagemann M."/>
            <person name="Harholt J."/>
            <person name="Dunand C."/>
            <person name="Zachgo S."/>
            <person name="Langdale J."/>
            <person name="Maumus F."/>
            <person name="Straeten D.V.D."/>
            <person name="Gould S.B."/>
            <person name="Rensing S.A."/>
        </authorList>
    </citation>
    <scope>NUCLEOTIDE SEQUENCE [LARGE SCALE GENOMIC DNA]</scope>
    <source>
        <strain evidence="7 8">S276</strain>
    </source>
</reference>
<feature type="compositionally biased region" description="Basic and acidic residues" evidence="5">
    <location>
        <begin position="223"/>
        <end position="232"/>
    </location>
</feature>
<feature type="transmembrane region" description="Helical" evidence="6">
    <location>
        <begin position="12"/>
        <end position="31"/>
    </location>
</feature>
<feature type="compositionally biased region" description="Low complexity" evidence="5">
    <location>
        <begin position="48"/>
        <end position="58"/>
    </location>
</feature>
<dbReference type="PANTHER" id="PTHR31279:SF58">
    <property type="entry name" value="PROTEIN EXORDIUM-LIKE 2"/>
    <property type="match status" value="1"/>
</dbReference>
<gene>
    <name evidence="7" type="ORF">CBR_g39404</name>
</gene>
<evidence type="ECO:0000256" key="4">
    <source>
        <dbReference type="ARBA" id="ARBA00023591"/>
    </source>
</evidence>
<feature type="compositionally biased region" description="Acidic residues" evidence="5">
    <location>
        <begin position="1104"/>
        <end position="1113"/>
    </location>
</feature>
<comment type="caution">
    <text evidence="7">The sequence shown here is derived from an EMBL/GenBank/DDBJ whole genome shotgun (WGS) entry which is preliminary data.</text>
</comment>
<dbReference type="OrthoDB" id="2016249at2759"/>
<dbReference type="PROSITE" id="PS51257">
    <property type="entry name" value="PROKAR_LIPOPROTEIN"/>
    <property type="match status" value="1"/>
</dbReference>
<feature type="region of interest" description="Disordered" evidence="5">
    <location>
        <begin position="223"/>
        <end position="242"/>
    </location>
</feature>
<keyword evidence="3" id="KW-0732">Signal</keyword>
<organism evidence="7 8">
    <name type="scientific">Chara braunii</name>
    <name type="common">Braun's stonewort</name>
    <dbReference type="NCBI Taxonomy" id="69332"/>
    <lineage>
        <taxon>Eukaryota</taxon>
        <taxon>Viridiplantae</taxon>
        <taxon>Streptophyta</taxon>
        <taxon>Charophyceae</taxon>
        <taxon>Charales</taxon>
        <taxon>Characeae</taxon>
        <taxon>Chara</taxon>
    </lineage>
</organism>
<keyword evidence="6" id="KW-0812">Transmembrane</keyword>
<protein>
    <submittedName>
        <fullName evidence="7">Uncharacterized protein</fullName>
    </submittedName>
</protein>
<feature type="compositionally biased region" description="Basic residues" evidence="5">
    <location>
        <begin position="1047"/>
        <end position="1062"/>
    </location>
</feature>
<proteinExistence type="inferred from homology"/>
<dbReference type="Proteomes" id="UP000265515">
    <property type="component" value="Unassembled WGS sequence"/>
</dbReference>
<evidence type="ECO:0000256" key="5">
    <source>
        <dbReference type="SAM" id="MobiDB-lite"/>
    </source>
</evidence>
<evidence type="ECO:0000256" key="1">
    <source>
        <dbReference type="ARBA" id="ARBA00004613"/>
    </source>
</evidence>
<dbReference type="Gramene" id="GBG84941">
    <property type="protein sequence ID" value="GBG84941"/>
    <property type="gene ID" value="CBR_g39404"/>
</dbReference>
<accession>A0A388LRP8</accession>
<keyword evidence="6" id="KW-0472">Membrane</keyword>
<feature type="compositionally biased region" description="Basic and acidic residues" evidence="5">
    <location>
        <begin position="979"/>
        <end position="994"/>
    </location>
</feature>
<feature type="region of interest" description="Disordered" evidence="5">
    <location>
        <begin position="46"/>
        <end position="70"/>
    </location>
</feature>
<feature type="compositionally biased region" description="Basic and acidic residues" evidence="5">
    <location>
        <begin position="836"/>
        <end position="853"/>
    </location>
</feature>
<evidence type="ECO:0000313" key="8">
    <source>
        <dbReference type="Proteomes" id="UP000265515"/>
    </source>
</evidence>
<feature type="region of interest" description="Disordered" evidence="5">
    <location>
        <begin position="619"/>
        <end position="688"/>
    </location>
</feature>
<dbReference type="Pfam" id="PF04674">
    <property type="entry name" value="Phi_1"/>
    <property type="match status" value="2"/>
</dbReference>
<feature type="compositionally biased region" description="Polar residues" evidence="5">
    <location>
        <begin position="389"/>
        <end position="402"/>
    </location>
</feature>
<comment type="subcellular location">
    <subcellularLocation>
        <location evidence="1">Secreted</location>
    </subcellularLocation>
</comment>
<feature type="compositionally biased region" description="Basic and acidic residues" evidence="5">
    <location>
        <begin position="152"/>
        <end position="164"/>
    </location>
</feature>
<evidence type="ECO:0000256" key="3">
    <source>
        <dbReference type="ARBA" id="ARBA00022729"/>
    </source>
</evidence>
<evidence type="ECO:0000256" key="6">
    <source>
        <dbReference type="SAM" id="Phobius"/>
    </source>
</evidence>
<evidence type="ECO:0000256" key="2">
    <source>
        <dbReference type="ARBA" id="ARBA00022525"/>
    </source>
</evidence>
<dbReference type="GO" id="GO:0005576">
    <property type="term" value="C:extracellular region"/>
    <property type="evidence" value="ECO:0007669"/>
    <property type="project" value="UniProtKB-SubCell"/>
</dbReference>
<keyword evidence="2" id="KW-0964">Secreted</keyword>
<feature type="compositionally biased region" description="Basic and acidic residues" evidence="5">
    <location>
        <begin position="864"/>
        <end position="887"/>
    </location>
</feature>
<feature type="compositionally biased region" description="Basic and acidic residues" evidence="5">
    <location>
        <begin position="1031"/>
        <end position="1046"/>
    </location>
</feature>
<sequence length="1272" mass="143233">MIRRLTIRAGMMLTFIRLISLAILLTCYWWIAASCASSMHNQFQGHAPGTERGNRTGPPRTPHGRGPRLGPVLTRATVLAERWIDESRNNGHGYLSIFAGRQRLFSSYPLNPEGWINRSTSDSHCKATGYRGKKGDKCVRRGGHGGEISQARSDEPGHREEIVRRSTSMRGQSVPPAPRPSENNLLVAQSGGKKLLAHRVQPGGEISTADVSGHHKDIIRQLTSRRGERARPPPEPGGNNLLVVQSGDAKTIYASPRSYGGYNWNTHLYGSSSGERTASGGSQGSYGGHLRPSPSNMGKTSGTPHRSGGHVLHSFLSSGRTDIGSPWSYGEHIRSLSSKVGRTATNLRSCKRRLQTVLHQAAKYGGHNSSFLLRGKETYGRRGKYSGLRQISQSSAQRTNGSLRRDGGYGGYGELVQLSLLRRRVGEEEEDHNSGLAHVWRLRGDREYDSAQRYGRERRLSSLLRREKSEAKGDGEEDGEGEDHRWISTRDTFVSMSKAGKPMGNRGTPRSAEDLRLFQQQIAIRAFIDSLFVDDDVARLSAEEEMQVTTSAVTAEEGETQIFEEFEAVAEEGGGGGGRERLDREGEVKESKLEALLQSGFDQSGERLSVTSATWDFVPRGGVGGGERLDRDEEEEESKLKLEALSQNKLDKSDEEFSAMSTGRQSIPRRREGGEGRDGGGGGGGERLYRKEEEGRNKLELETLSHIGFDGSSGRFSATSTTWQPLPRVVDWWKINTEYSDDGGHHVTSRVTRGSEVFDSYSHGLQLNGDDIVSIVGRAMNDASSPSTSSLPVSSKAIYFVITSDNVIVSGHCTELCAYHDIFLRRAQRNFVYEDRKERCKDKEEDKRSEDKKNKRCNNRKSKKSEEEKNKRLKDKKDKRSEEQMNKISWKKNDKILEDKKDKTVKGEGLDSTSDGKFLLRSVGKTRVGRSRPQPREQLLLFSKKSLSSNWITNQDGGQDQAQVVEEDERKCLKRLHQQKNEKKEESEKERENPKQILGKAKQSQEKNKKINCHVEGQTHQRVGNIIGKGQQEHTEQKQQSHELRGVKLRKQQMKQKDKKKRKGEDEGGKWKEERSKEEEEEGSNKKEKNKKEKEGGKNKEGEEEKYEEEDGEVMLKRKQQHRRENKYRLREVQQKEDGRWVESYQEQEEEEGVDDHVGMVIKYVFLGNPIRCPEVCTSFNSDTITPNGHIAIDGAVSILAHELIESTNDPEHNAWYNSQGFESADLCAWTFGHNEKFMRTGELYNMIGVDGRRFYAQQNYRLPDRGCSTTT</sequence>
<feature type="region of interest" description="Disordered" evidence="5">
    <location>
        <begin position="123"/>
        <end position="184"/>
    </location>
</feature>
<feature type="compositionally biased region" description="Basic and acidic residues" evidence="5">
    <location>
        <begin position="1063"/>
        <end position="1103"/>
    </location>
</feature>
<dbReference type="EMBL" id="BFEA01000498">
    <property type="protein sequence ID" value="GBG84941.1"/>
    <property type="molecule type" value="Genomic_DNA"/>
</dbReference>
<feature type="compositionally biased region" description="Polar residues" evidence="5">
    <location>
        <begin position="293"/>
        <end position="304"/>
    </location>
</feature>
<feature type="region of interest" description="Disordered" evidence="5">
    <location>
        <begin position="903"/>
        <end position="937"/>
    </location>
</feature>
<dbReference type="InterPro" id="IPR006766">
    <property type="entry name" value="EXORDIUM-like"/>
</dbReference>
<feature type="region of interest" description="Disordered" evidence="5">
    <location>
        <begin position="273"/>
        <end position="308"/>
    </location>
</feature>
<name>A0A388LRP8_CHABU</name>
<feature type="compositionally biased region" description="Basic residues" evidence="5">
    <location>
        <begin position="854"/>
        <end position="863"/>
    </location>
</feature>
<keyword evidence="6" id="KW-1133">Transmembrane helix</keyword>
<feature type="region of interest" description="Disordered" evidence="5">
    <location>
        <begin position="836"/>
        <end position="887"/>
    </location>
</feature>
<feature type="region of interest" description="Disordered" evidence="5">
    <location>
        <begin position="389"/>
        <end position="408"/>
    </location>
</feature>